<dbReference type="CDD" id="cd04182">
    <property type="entry name" value="GT_2_like_f"/>
    <property type="match status" value="1"/>
</dbReference>
<dbReference type="GO" id="GO:0061602">
    <property type="term" value="F:molybdenum cofactor cytidylyltransferase activity"/>
    <property type="evidence" value="ECO:0007669"/>
    <property type="project" value="UniProtKB-EC"/>
</dbReference>
<organism evidence="2">
    <name type="scientific">hydrothermal vent metagenome</name>
    <dbReference type="NCBI Taxonomy" id="652676"/>
    <lineage>
        <taxon>unclassified sequences</taxon>
        <taxon>metagenomes</taxon>
        <taxon>ecological metagenomes</taxon>
    </lineage>
</organism>
<feature type="domain" description="MobA-like NTP transferase" evidence="1">
    <location>
        <begin position="10"/>
        <end position="172"/>
    </location>
</feature>
<keyword evidence="2" id="KW-0808">Transferase</keyword>
<dbReference type="PANTHER" id="PTHR43777">
    <property type="entry name" value="MOLYBDENUM COFACTOR CYTIDYLYLTRANSFERASE"/>
    <property type="match status" value="1"/>
</dbReference>
<accession>A0A3B0T835</accession>
<dbReference type="EC" id="2.7.7.76" evidence="2"/>
<name>A0A3B0T835_9ZZZZ</name>
<dbReference type="InterPro" id="IPR025877">
    <property type="entry name" value="MobA-like_NTP_Trfase"/>
</dbReference>
<keyword evidence="2" id="KW-0548">Nucleotidyltransferase</keyword>
<sequence length="211" mass="23354">MGRKQNIAILILAAGESSRMKEKVKQLLSWENTSLLGNALKQAQTSIAAGTYVVLGASADLIKKEIRIDPSIVIQNRDWRKGMGSSIAVGVKHISSCPEQYDAVLVMLADQPLIDTGFINVLLDSWMDNHTSIVVTSYPNGVGVPAVFGKSLFCELMQLDQNQGAKTIIDKYKKDILSIYPEGKEADIDTCNDYQNLLNRVKVKNQHKIYK</sequence>
<protein>
    <submittedName>
        <fullName evidence="2">Molybdenum cofactor cytidylyltransferase</fullName>
        <ecNumber evidence="2">2.7.7.76</ecNumber>
    </submittedName>
</protein>
<evidence type="ECO:0000313" key="2">
    <source>
        <dbReference type="EMBL" id="VAW10612.1"/>
    </source>
</evidence>
<gene>
    <name evidence="2" type="ORF">MNBD_BACTEROID03-1520</name>
</gene>
<proteinExistence type="predicted"/>
<dbReference type="EMBL" id="UOEL01000027">
    <property type="protein sequence ID" value="VAW10612.1"/>
    <property type="molecule type" value="Genomic_DNA"/>
</dbReference>
<reference evidence="2" key="1">
    <citation type="submission" date="2018-06" db="EMBL/GenBank/DDBJ databases">
        <authorList>
            <person name="Zhirakovskaya E."/>
        </authorList>
    </citation>
    <scope>NUCLEOTIDE SEQUENCE</scope>
</reference>
<dbReference type="Pfam" id="PF12804">
    <property type="entry name" value="NTP_transf_3"/>
    <property type="match status" value="1"/>
</dbReference>
<dbReference type="Gene3D" id="3.90.550.10">
    <property type="entry name" value="Spore Coat Polysaccharide Biosynthesis Protein SpsA, Chain A"/>
    <property type="match status" value="1"/>
</dbReference>
<dbReference type="SUPFAM" id="SSF53448">
    <property type="entry name" value="Nucleotide-diphospho-sugar transferases"/>
    <property type="match status" value="1"/>
</dbReference>
<evidence type="ECO:0000259" key="1">
    <source>
        <dbReference type="Pfam" id="PF12804"/>
    </source>
</evidence>
<dbReference type="PANTHER" id="PTHR43777:SF1">
    <property type="entry name" value="MOLYBDENUM COFACTOR CYTIDYLYLTRANSFERASE"/>
    <property type="match status" value="1"/>
</dbReference>
<dbReference type="AlphaFoldDB" id="A0A3B0T835"/>
<dbReference type="InterPro" id="IPR029044">
    <property type="entry name" value="Nucleotide-diphossugar_trans"/>
</dbReference>